<proteinExistence type="predicted"/>
<gene>
    <name evidence="1" type="ORF">GbCGDNIH3_0245</name>
</gene>
<evidence type="ECO:0008006" key="3">
    <source>
        <dbReference type="Google" id="ProtNLM"/>
    </source>
</evidence>
<dbReference type="EMBL" id="CP003181">
    <property type="protein sequence ID" value="AHJ62001.1"/>
    <property type="molecule type" value="Genomic_DNA"/>
</dbReference>
<dbReference type="KEGG" id="gbc:GbCGDNIH3_0245"/>
<dbReference type="Proteomes" id="UP000019438">
    <property type="component" value="Chromosome"/>
</dbReference>
<organism evidence="1 2">
    <name type="scientific">Granulibacter bethesdensis</name>
    <dbReference type="NCBI Taxonomy" id="364410"/>
    <lineage>
        <taxon>Bacteria</taxon>
        <taxon>Pseudomonadati</taxon>
        <taxon>Pseudomonadota</taxon>
        <taxon>Alphaproteobacteria</taxon>
        <taxon>Acetobacterales</taxon>
        <taxon>Acetobacteraceae</taxon>
        <taxon>Granulibacter</taxon>
    </lineage>
</organism>
<dbReference type="Gene3D" id="3.40.50.10320">
    <property type="entry name" value="LmbE-like"/>
    <property type="match status" value="1"/>
</dbReference>
<reference evidence="2" key="1">
    <citation type="submission" date="2012-06" db="EMBL/GenBank/DDBJ databases">
        <title>Genome analysis of multiple Granulibacter bethesdensis isolates demonstrates substantial genome diversity.</title>
        <authorList>
            <person name="Greenberg D.E."/>
            <person name="Porcella S.F."/>
            <person name="Zarember K."/>
            <person name="Zelazny A.M."/>
            <person name="Bruno D."/>
            <person name="Martens C."/>
            <person name="Barbian K.D."/>
            <person name="Jaske E."/>
            <person name="Holland S.M."/>
        </authorList>
    </citation>
    <scope>NUCLEOTIDE SEQUENCE [LARGE SCALE GENOMIC DNA]</scope>
    <source>
        <strain evidence="2">CGDNIH3</strain>
    </source>
</reference>
<name>A0AAN0RBU9_9PROT</name>
<accession>A0AAN0RBU9</accession>
<evidence type="ECO:0000313" key="2">
    <source>
        <dbReference type="Proteomes" id="UP000019438"/>
    </source>
</evidence>
<protein>
    <recommendedName>
        <fullName evidence="3">PIG-L family deacetylase</fullName>
    </recommendedName>
</protein>
<dbReference type="AlphaFoldDB" id="A0AAN0RBU9"/>
<evidence type="ECO:0000313" key="1">
    <source>
        <dbReference type="EMBL" id="AHJ62001.1"/>
    </source>
</evidence>
<sequence>MLPGAWPSRNSTDSIRRPVWKTCMIRCSTMQAEAGLVPEGATLVVAHPDDECLWLSSVLPTARHVVFVFGDSFTRPQRAAARRRAVAALHPLGHPPGHLPGHLPGLVNLAIPESGAGFKVDWADEHLDTALTRFGIAINEPAARARYEANFDRVLTALRPHLTGALHVCTHNPWGEYGHAEHFQVHRAVMQLQAELGFTVWYSNYVDARSLTLAARIGASPCYAQRRTVPTAPGVARGLMRVYRRHGAWTWTRWHVWPERETLFSVPPEGCLSTLAGEALLDVAGLRLWPPPWRRALRVLPVQPPLSSLFRPPVAGQA</sequence>
<dbReference type="InterPro" id="IPR024078">
    <property type="entry name" value="LmbE-like_dom_sf"/>
</dbReference>
<dbReference type="SUPFAM" id="SSF102588">
    <property type="entry name" value="LmbE-like"/>
    <property type="match status" value="1"/>
</dbReference>